<dbReference type="Proteomes" id="UP000299102">
    <property type="component" value="Unassembled WGS sequence"/>
</dbReference>
<sequence>MNQTEDYFRCAGGSFSGRPAVLFNSNKVDYGGIGAGHANLITVYNEADPGDAVATYPYLRQTCEPRHYLDGTKQSSLVCFILSLKFGYAAIFCSDSGDSRHIPANLATTQKWTGRSGEKLHSQYVREAAVSAVAFCPGGKSAGGSLHLPSPHFLSINPLSARYPIPTQEPGKTLMTSWALQVYMNGGER</sequence>
<protein>
    <submittedName>
        <fullName evidence="1">Uncharacterized protein</fullName>
    </submittedName>
</protein>
<dbReference type="EMBL" id="BGZK01000610">
    <property type="protein sequence ID" value="GBP52786.1"/>
    <property type="molecule type" value="Genomic_DNA"/>
</dbReference>
<evidence type="ECO:0000313" key="1">
    <source>
        <dbReference type="EMBL" id="GBP52786.1"/>
    </source>
</evidence>
<reference evidence="1 2" key="1">
    <citation type="journal article" date="2019" name="Commun. Biol.">
        <title>The bagworm genome reveals a unique fibroin gene that provides high tensile strength.</title>
        <authorList>
            <person name="Kono N."/>
            <person name="Nakamura H."/>
            <person name="Ohtoshi R."/>
            <person name="Tomita M."/>
            <person name="Numata K."/>
            <person name="Arakawa K."/>
        </authorList>
    </citation>
    <scope>NUCLEOTIDE SEQUENCE [LARGE SCALE GENOMIC DNA]</scope>
</reference>
<accession>A0A4C1WMU5</accession>
<proteinExistence type="predicted"/>
<comment type="caution">
    <text evidence="1">The sequence shown here is derived from an EMBL/GenBank/DDBJ whole genome shotgun (WGS) entry which is preliminary data.</text>
</comment>
<name>A0A4C1WMU5_EUMVA</name>
<dbReference type="AlphaFoldDB" id="A0A4C1WMU5"/>
<organism evidence="1 2">
    <name type="scientific">Eumeta variegata</name>
    <name type="common">Bagworm moth</name>
    <name type="synonym">Eumeta japonica</name>
    <dbReference type="NCBI Taxonomy" id="151549"/>
    <lineage>
        <taxon>Eukaryota</taxon>
        <taxon>Metazoa</taxon>
        <taxon>Ecdysozoa</taxon>
        <taxon>Arthropoda</taxon>
        <taxon>Hexapoda</taxon>
        <taxon>Insecta</taxon>
        <taxon>Pterygota</taxon>
        <taxon>Neoptera</taxon>
        <taxon>Endopterygota</taxon>
        <taxon>Lepidoptera</taxon>
        <taxon>Glossata</taxon>
        <taxon>Ditrysia</taxon>
        <taxon>Tineoidea</taxon>
        <taxon>Psychidae</taxon>
        <taxon>Oiketicinae</taxon>
        <taxon>Eumeta</taxon>
    </lineage>
</organism>
<keyword evidence="2" id="KW-1185">Reference proteome</keyword>
<evidence type="ECO:0000313" key="2">
    <source>
        <dbReference type="Proteomes" id="UP000299102"/>
    </source>
</evidence>
<gene>
    <name evidence="1" type="ORF">EVAR_39324_1</name>
</gene>